<dbReference type="Proteomes" id="UP001211105">
    <property type="component" value="Unassembled WGS sequence"/>
</dbReference>
<reference evidence="1" key="1">
    <citation type="submission" date="2023-01" db="EMBL/GenBank/DDBJ databases">
        <title>Human gut microbiome strain richness.</title>
        <authorList>
            <person name="Chen-Liaw A."/>
        </authorList>
    </citation>
    <scope>NUCLEOTIDE SEQUENCE</scope>
    <source>
        <strain evidence="1">BSD2780120875st1_E5_BSD2780120875b_170604</strain>
    </source>
</reference>
<organism evidence="1 2">
    <name type="scientific">Bifidobacterium catenulatum</name>
    <dbReference type="NCBI Taxonomy" id="1686"/>
    <lineage>
        <taxon>Bacteria</taxon>
        <taxon>Bacillati</taxon>
        <taxon>Actinomycetota</taxon>
        <taxon>Actinomycetes</taxon>
        <taxon>Bifidobacteriales</taxon>
        <taxon>Bifidobacteriaceae</taxon>
        <taxon>Bifidobacterium</taxon>
    </lineage>
</organism>
<evidence type="ECO:0008006" key="3">
    <source>
        <dbReference type="Google" id="ProtNLM"/>
    </source>
</evidence>
<evidence type="ECO:0000313" key="2">
    <source>
        <dbReference type="Proteomes" id="UP001211105"/>
    </source>
</evidence>
<dbReference type="EMBL" id="JAQKGX010000004">
    <property type="protein sequence ID" value="MDB1162317.1"/>
    <property type="molecule type" value="Genomic_DNA"/>
</dbReference>
<name>A0AAW6A0M6_9BIFI</name>
<sequence length="306" mass="35303">MNMTNDSKTTDAVNDETPRVCSCCDEPLREDKTEHCAVCKGSMCADCRYSCENCGDILCGDCVRWSDQDDCAYCANCLSESKAPAYSPERQRIMDSHEHMFTVGLEIEINGGHDHDKLKNHPLIAGYCTDGSLYHRDGLEYQTDILFTTDFDAINKLVESIHCYGDEPERAGGHMHVRRTRRQTPSRWYWALKGLSDRQARNLNMRHTYYNRWCELRHGDYSGKDTAVNDTHADTIELRTFARWDDTTATRLAVALEWAHHMWRYFESHELYQLKTADIMRESARSAYATPRTTPAMRLATSRKEN</sequence>
<comment type="caution">
    <text evidence="1">The sequence shown here is derived from an EMBL/GenBank/DDBJ whole genome shotgun (WGS) entry which is preliminary data.</text>
</comment>
<proteinExistence type="predicted"/>
<evidence type="ECO:0000313" key="1">
    <source>
        <dbReference type="EMBL" id="MDB1162317.1"/>
    </source>
</evidence>
<protein>
    <recommendedName>
        <fullName evidence="3">Amidoligase enzyme</fullName>
    </recommendedName>
</protein>
<accession>A0AAW6A0M6</accession>
<dbReference type="AlphaFoldDB" id="A0AAW6A0M6"/>
<gene>
    <name evidence="1" type="ORF">PL707_08585</name>
</gene>
<dbReference type="RefSeq" id="WP_229027376.1">
    <property type="nucleotide sequence ID" value="NZ_JADMXZ010000003.1"/>
</dbReference>